<gene>
    <name evidence="2" type="ORF">AV530_011237</name>
</gene>
<feature type="compositionally biased region" description="Basic and acidic residues" evidence="1">
    <location>
        <begin position="40"/>
        <end position="55"/>
    </location>
</feature>
<protein>
    <submittedName>
        <fullName evidence="2">Uncharacterized protein</fullName>
    </submittedName>
</protein>
<reference evidence="2 3" key="1">
    <citation type="submission" date="2016-02" db="EMBL/GenBank/DDBJ databases">
        <title>Band-tailed pigeon sequencing and assembly.</title>
        <authorList>
            <person name="Soares A.E."/>
            <person name="Novak B.J."/>
            <person name="Rice E.S."/>
            <person name="O'Connell B."/>
            <person name="Chang D."/>
            <person name="Weber S."/>
            <person name="Shapiro B."/>
        </authorList>
    </citation>
    <scope>NUCLEOTIDE SEQUENCE [LARGE SCALE GENOMIC DNA]</scope>
    <source>
        <strain evidence="2">BTP2013</strain>
        <tissue evidence="2">Blood</tissue>
    </source>
</reference>
<feature type="region of interest" description="Disordered" evidence="1">
    <location>
        <begin position="32"/>
        <end position="72"/>
    </location>
</feature>
<dbReference type="AlphaFoldDB" id="A0A1V4KNP1"/>
<evidence type="ECO:0000313" key="2">
    <source>
        <dbReference type="EMBL" id="OPJ86038.1"/>
    </source>
</evidence>
<organism evidence="2 3">
    <name type="scientific">Patagioenas fasciata monilis</name>
    <dbReference type="NCBI Taxonomy" id="372326"/>
    <lineage>
        <taxon>Eukaryota</taxon>
        <taxon>Metazoa</taxon>
        <taxon>Chordata</taxon>
        <taxon>Craniata</taxon>
        <taxon>Vertebrata</taxon>
        <taxon>Euteleostomi</taxon>
        <taxon>Archelosauria</taxon>
        <taxon>Archosauria</taxon>
        <taxon>Dinosauria</taxon>
        <taxon>Saurischia</taxon>
        <taxon>Theropoda</taxon>
        <taxon>Coelurosauria</taxon>
        <taxon>Aves</taxon>
        <taxon>Neognathae</taxon>
        <taxon>Neoaves</taxon>
        <taxon>Columbimorphae</taxon>
        <taxon>Columbiformes</taxon>
        <taxon>Columbidae</taxon>
        <taxon>Patagioenas</taxon>
    </lineage>
</organism>
<proteinExistence type="predicted"/>
<accession>A0A1V4KNP1</accession>
<name>A0A1V4KNP1_PATFA</name>
<sequence length="72" mass="8245">MPEPPVPPSPVTVTLKPRAYEVAIWKQQFPLKGEVNNGERSSKDQRGEAVRDQSRRGGAFCWSRERARKKRP</sequence>
<evidence type="ECO:0000256" key="1">
    <source>
        <dbReference type="SAM" id="MobiDB-lite"/>
    </source>
</evidence>
<keyword evidence="3" id="KW-1185">Reference proteome</keyword>
<dbReference type="Proteomes" id="UP000190648">
    <property type="component" value="Unassembled WGS sequence"/>
</dbReference>
<evidence type="ECO:0000313" key="3">
    <source>
        <dbReference type="Proteomes" id="UP000190648"/>
    </source>
</evidence>
<comment type="caution">
    <text evidence="2">The sequence shown here is derived from an EMBL/GenBank/DDBJ whole genome shotgun (WGS) entry which is preliminary data.</text>
</comment>
<dbReference type="EMBL" id="LSYS01002427">
    <property type="protein sequence ID" value="OPJ86038.1"/>
    <property type="molecule type" value="Genomic_DNA"/>
</dbReference>